<protein>
    <submittedName>
        <fullName evidence="2">Uncharacterized protein</fullName>
    </submittedName>
</protein>
<accession>A0A0F9RY24</accession>
<name>A0A0F9RY24_9ZZZZ</name>
<keyword evidence="1" id="KW-0812">Transmembrane</keyword>
<keyword evidence="1" id="KW-1133">Transmembrane helix</keyword>
<keyword evidence="1" id="KW-0472">Membrane</keyword>
<evidence type="ECO:0000313" key="2">
    <source>
        <dbReference type="EMBL" id="KKN61345.1"/>
    </source>
</evidence>
<reference evidence="2" key="1">
    <citation type="journal article" date="2015" name="Nature">
        <title>Complex archaea that bridge the gap between prokaryotes and eukaryotes.</title>
        <authorList>
            <person name="Spang A."/>
            <person name="Saw J.H."/>
            <person name="Jorgensen S.L."/>
            <person name="Zaremba-Niedzwiedzka K."/>
            <person name="Martijn J."/>
            <person name="Lind A.E."/>
            <person name="van Eijk R."/>
            <person name="Schleper C."/>
            <person name="Guy L."/>
            <person name="Ettema T.J."/>
        </authorList>
    </citation>
    <scope>NUCLEOTIDE SEQUENCE</scope>
</reference>
<dbReference type="AlphaFoldDB" id="A0A0F9RY24"/>
<sequence length="162" mass="17525">MLSFLSAPPSMAGPAAESVVRAFLVMFQRLINEGKGLKALYSPELLGPVEGWLFPGDSPENYIPISKTEAERFDNAVTSLILISKPTTGAGIAAMTKQGAYPQIGIDLSSLFVVVNETRALLSHWDAYKRIAAKKTPWGWIVALTLGAGVTVAGGYWYSRRH</sequence>
<feature type="transmembrane region" description="Helical" evidence="1">
    <location>
        <begin position="138"/>
        <end position="158"/>
    </location>
</feature>
<proteinExistence type="predicted"/>
<gene>
    <name evidence="2" type="ORF">LCGC14_0522770</name>
</gene>
<organism evidence="2">
    <name type="scientific">marine sediment metagenome</name>
    <dbReference type="NCBI Taxonomy" id="412755"/>
    <lineage>
        <taxon>unclassified sequences</taxon>
        <taxon>metagenomes</taxon>
        <taxon>ecological metagenomes</taxon>
    </lineage>
</organism>
<dbReference type="EMBL" id="LAZR01000661">
    <property type="protein sequence ID" value="KKN61345.1"/>
    <property type="molecule type" value="Genomic_DNA"/>
</dbReference>
<evidence type="ECO:0000256" key="1">
    <source>
        <dbReference type="SAM" id="Phobius"/>
    </source>
</evidence>
<comment type="caution">
    <text evidence="2">The sequence shown here is derived from an EMBL/GenBank/DDBJ whole genome shotgun (WGS) entry which is preliminary data.</text>
</comment>